<dbReference type="SUPFAM" id="SSF53474">
    <property type="entry name" value="alpha/beta-Hydrolases"/>
    <property type="match status" value="1"/>
</dbReference>
<comment type="caution">
    <text evidence="6">The sequence shown here is derived from an EMBL/GenBank/DDBJ whole genome shotgun (WGS) entry which is preliminary data.</text>
</comment>
<evidence type="ECO:0000256" key="1">
    <source>
        <dbReference type="ARBA" id="ARBA00010088"/>
    </source>
</evidence>
<gene>
    <name evidence="6" type="ORF">BDN70DRAFT_875445</name>
</gene>
<feature type="active site" description="Nucleophile" evidence="4">
    <location>
        <position position="184"/>
    </location>
</feature>
<sequence length="407" mass="46112">MAESHPQPFKIEVSKTKLEWINKRVKDALVIPDVQHAAGQEWEDGAPTSTIQDLVDYWKNDYDWQKVEARLNSTYKMFTVDIPEGDEVIKLHFVHHRSERAHAIPLLFAHGWPGNFTEVENLLGLTAPEDSTQQAFHIVAPSIPGFTFSSSPKAPGFSIGRIASVYHQLMLKLGYSQYLGQGGDWGSLILRSVALSYPDSCKAIHINMIVALPPKPLQHPLTLLWLVLRWLSPEEKKQLTRLRWFMTKESGYSQIQGTKPQTISYALLDSPVGMLAWIREKLEPVVTPGYVWDKETVITWTMLYLLSESSGHARIYKEAKATMNDEVLGKRISSKVAFGASAFPYDIGYVPLWWAKVSIAENIIFWKQHEKGGHFPAVECGELLKGDIWEFVGSLPQETRQTLQSKL</sequence>
<dbReference type="Pfam" id="PF06441">
    <property type="entry name" value="EHN"/>
    <property type="match status" value="1"/>
</dbReference>
<dbReference type="Gene3D" id="3.40.50.1820">
    <property type="entry name" value="alpha/beta hydrolase"/>
    <property type="match status" value="1"/>
</dbReference>
<evidence type="ECO:0000313" key="7">
    <source>
        <dbReference type="Proteomes" id="UP000807469"/>
    </source>
</evidence>
<evidence type="ECO:0000256" key="3">
    <source>
        <dbReference type="ARBA" id="ARBA00022801"/>
    </source>
</evidence>
<dbReference type="PANTHER" id="PTHR21661:SF35">
    <property type="entry name" value="EPOXIDE HYDROLASE"/>
    <property type="match status" value="1"/>
</dbReference>
<feature type="active site" description="Proton donor" evidence="4">
    <location>
        <position position="374"/>
    </location>
</feature>
<dbReference type="GO" id="GO:0097176">
    <property type="term" value="P:epoxide metabolic process"/>
    <property type="evidence" value="ECO:0007669"/>
    <property type="project" value="TreeGrafter"/>
</dbReference>
<feature type="active site" description="Proton donor" evidence="4">
    <location>
        <position position="316"/>
    </location>
</feature>
<dbReference type="InterPro" id="IPR010497">
    <property type="entry name" value="Epoxide_hydro_N"/>
</dbReference>
<reference evidence="6" key="1">
    <citation type="submission" date="2020-11" db="EMBL/GenBank/DDBJ databases">
        <authorList>
            <consortium name="DOE Joint Genome Institute"/>
            <person name="Ahrendt S."/>
            <person name="Riley R."/>
            <person name="Andreopoulos W."/>
            <person name="Labutti K."/>
            <person name="Pangilinan J."/>
            <person name="Ruiz-Duenas F.J."/>
            <person name="Barrasa J.M."/>
            <person name="Sanchez-Garcia M."/>
            <person name="Camarero S."/>
            <person name="Miyauchi S."/>
            <person name="Serrano A."/>
            <person name="Linde D."/>
            <person name="Babiker R."/>
            <person name="Drula E."/>
            <person name="Ayuso-Fernandez I."/>
            <person name="Pacheco R."/>
            <person name="Padilla G."/>
            <person name="Ferreira P."/>
            <person name="Barriuso J."/>
            <person name="Kellner H."/>
            <person name="Castanera R."/>
            <person name="Alfaro M."/>
            <person name="Ramirez L."/>
            <person name="Pisabarro A.G."/>
            <person name="Kuo A."/>
            <person name="Tritt A."/>
            <person name="Lipzen A."/>
            <person name="He G."/>
            <person name="Yan M."/>
            <person name="Ng V."/>
            <person name="Cullen D."/>
            <person name="Martin F."/>
            <person name="Rosso M.-N."/>
            <person name="Henrissat B."/>
            <person name="Hibbett D."/>
            <person name="Martinez A.T."/>
            <person name="Grigoriev I.V."/>
        </authorList>
    </citation>
    <scope>NUCLEOTIDE SEQUENCE</scope>
    <source>
        <strain evidence="6">CIRM-BRFM 674</strain>
    </source>
</reference>
<keyword evidence="2" id="KW-0058">Aromatic hydrocarbons catabolism</keyword>
<name>A0A9P5Z6Y8_9AGAR</name>
<dbReference type="GO" id="GO:0004301">
    <property type="term" value="F:epoxide hydrolase activity"/>
    <property type="evidence" value="ECO:0007669"/>
    <property type="project" value="TreeGrafter"/>
</dbReference>
<organism evidence="6 7">
    <name type="scientific">Pholiota conissans</name>
    <dbReference type="NCBI Taxonomy" id="109636"/>
    <lineage>
        <taxon>Eukaryota</taxon>
        <taxon>Fungi</taxon>
        <taxon>Dikarya</taxon>
        <taxon>Basidiomycota</taxon>
        <taxon>Agaricomycotina</taxon>
        <taxon>Agaricomycetes</taxon>
        <taxon>Agaricomycetidae</taxon>
        <taxon>Agaricales</taxon>
        <taxon>Agaricineae</taxon>
        <taxon>Strophariaceae</taxon>
        <taxon>Pholiota</taxon>
    </lineage>
</organism>
<keyword evidence="3 6" id="KW-0378">Hydrolase</keyword>
<dbReference type="InterPro" id="IPR016292">
    <property type="entry name" value="Epoxide_hydrolase"/>
</dbReference>
<accession>A0A9P5Z6Y8</accession>
<keyword evidence="7" id="KW-1185">Reference proteome</keyword>
<evidence type="ECO:0000256" key="4">
    <source>
        <dbReference type="PIRSR" id="PIRSR001112-1"/>
    </source>
</evidence>
<dbReference type="Proteomes" id="UP000807469">
    <property type="component" value="Unassembled WGS sequence"/>
</dbReference>
<evidence type="ECO:0000259" key="5">
    <source>
        <dbReference type="Pfam" id="PF06441"/>
    </source>
</evidence>
<dbReference type="OrthoDB" id="7130006at2759"/>
<dbReference type="PIRSF" id="PIRSF001112">
    <property type="entry name" value="Epoxide_hydrolase"/>
    <property type="match status" value="1"/>
</dbReference>
<evidence type="ECO:0000256" key="2">
    <source>
        <dbReference type="ARBA" id="ARBA00022797"/>
    </source>
</evidence>
<evidence type="ECO:0000313" key="6">
    <source>
        <dbReference type="EMBL" id="KAF9482147.1"/>
    </source>
</evidence>
<dbReference type="PRINTS" id="PR00412">
    <property type="entry name" value="EPOXHYDRLASE"/>
</dbReference>
<dbReference type="EMBL" id="MU155169">
    <property type="protein sequence ID" value="KAF9482147.1"/>
    <property type="molecule type" value="Genomic_DNA"/>
</dbReference>
<comment type="similarity">
    <text evidence="1">Belongs to the peptidase S33 family.</text>
</comment>
<dbReference type="InterPro" id="IPR000639">
    <property type="entry name" value="Epox_hydrolase-like"/>
</dbReference>
<protein>
    <submittedName>
        <fullName evidence="6">Epoxide hydrolase domain-containing protein</fullName>
    </submittedName>
</protein>
<dbReference type="InterPro" id="IPR029058">
    <property type="entry name" value="AB_hydrolase_fold"/>
</dbReference>
<dbReference type="PANTHER" id="PTHR21661">
    <property type="entry name" value="EPOXIDE HYDROLASE 1-RELATED"/>
    <property type="match status" value="1"/>
</dbReference>
<feature type="domain" description="Epoxide hydrolase N-terminal" evidence="5">
    <location>
        <begin position="6"/>
        <end position="119"/>
    </location>
</feature>
<dbReference type="AlphaFoldDB" id="A0A9P5Z6Y8"/>
<proteinExistence type="inferred from homology"/>